<protein>
    <recommendedName>
        <fullName evidence="3">DUF4145 domain-containing protein</fullName>
    </recommendedName>
</protein>
<name>A0A497XN69_9SPHI</name>
<proteinExistence type="predicted"/>
<comment type="caution">
    <text evidence="1">The sequence shown here is derived from an EMBL/GenBank/DDBJ whole genome shotgun (WGS) entry which is preliminary data.</text>
</comment>
<organism evidence="1 2">
    <name type="scientific">Pedobacter alluvionis</name>
    <dbReference type="NCBI Taxonomy" id="475253"/>
    <lineage>
        <taxon>Bacteria</taxon>
        <taxon>Pseudomonadati</taxon>
        <taxon>Bacteroidota</taxon>
        <taxon>Sphingobacteriia</taxon>
        <taxon>Sphingobacteriales</taxon>
        <taxon>Sphingobacteriaceae</taxon>
        <taxon>Pedobacter</taxon>
    </lineage>
</organism>
<reference evidence="1 2" key="1">
    <citation type="submission" date="2018-10" db="EMBL/GenBank/DDBJ databases">
        <title>Genomic Encyclopedia of Archaeal and Bacterial Type Strains, Phase II (KMG-II): from individual species to whole genera.</title>
        <authorList>
            <person name="Goeker M."/>
        </authorList>
    </citation>
    <scope>NUCLEOTIDE SEQUENCE [LARGE SCALE GENOMIC DNA]</scope>
    <source>
        <strain evidence="1 2">DSM 19624</strain>
    </source>
</reference>
<sequence length="78" mass="8840">MASRKFGASVKDREDPRSVPFSSVIRLLAGKGIITRDQFAKLSEVTKMRNLVSHCQMEKIDSKQSINLDELICIFKNL</sequence>
<dbReference type="EMBL" id="RCCK01000016">
    <property type="protein sequence ID" value="RLJ69576.1"/>
    <property type="molecule type" value="Genomic_DNA"/>
</dbReference>
<dbReference type="AlphaFoldDB" id="A0A497XN69"/>
<evidence type="ECO:0000313" key="1">
    <source>
        <dbReference type="EMBL" id="RLJ69576.1"/>
    </source>
</evidence>
<evidence type="ECO:0000313" key="2">
    <source>
        <dbReference type="Proteomes" id="UP000273898"/>
    </source>
</evidence>
<accession>A0A497XN69</accession>
<evidence type="ECO:0008006" key="3">
    <source>
        <dbReference type="Google" id="ProtNLM"/>
    </source>
</evidence>
<dbReference type="Proteomes" id="UP000273898">
    <property type="component" value="Unassembled WGS sequence"/>
</dbReference>
<gene>
    <name evidence="1" type="ORF">BCL90_5174</name>
</gene>